<keyword evidence="4" id="KW-1185">Reference proteome</keyword>
<dbReference type="Proteomes" id="UP000266906">
    <property type="component" value="Unassembled WGS sequence"/>
</dbReference>
<dbReference type="AlphaFoldDB" id="A0A3N4SC54"/>
<accession>A0A3N4SC54</accession>
<dbReference type="PROSITE" id="PS51257">
    <property type="entry name" value="PROKAR_LIPOPROTEIN"/>
    <property type="match status" value="1"/>
</dbReference>
<organism evidence="3 4">
    <name type="scientific">Kitasatospora cineracea</name>
    <dbReference type="NCBI Taxonomy" id="88074"/>
    <lineage>
        <taxon>Bacteria</taxon>
        <taxon>Bacillati</taxon>
        <taxon>Actinomycetota</taxon>
        <taxon>Actinomycetes</taxon>
        <taxon>Kitasatosporales</taxon>
        <taxon>Streptomycetaceae</taxon>
        <taxon>Kitasatospora</taxon>
    </lineage>
</organism>
<keyword evidence="2" id="KW-0732">Signal</keyword>
<feature type="chain" id="PRO_5038552853" description="DUF3558 domain-containing protein" evidence="2">
    <location>
        <begin position="26"/>
        <end position="218"/>
    </location>
</feature>
<evidence type="ECO:0000256" key="2">
    <source>
        <dbReference type="SAM" id="SignalP"/>
    </source>
</evidence>
<evidence type="ECO:0008006" key="5">
    <source>
        <dbReference type="Google" id="ProtNLM"/>
    </source>
</evidence>
<feature type="region of interest" description="Disordered" evidence="1">
    <location>
        <begin position="31"/>
        <end position="63"/>
    </location>
</feature>
<sequence length="218" mass="21613">MFSKVFPTAFSGGRRALLVAGLALAAAGCSSSGGSTDAAPPNPNAPTSAQASARTSAPASPTGAATIAVTVSGDPSAAGPAGRPADPCTVWTNAQVSAAMGGGSQLLAEGPSTERPWSCTWGSRRSYLSLRLVDDAAFAQTTSNPAFTSVPVAGVGDRAVLLTRASDGSQPELFFTVGTSHYAIEAVADRSATDASNTPAESAAEEALGRQAGAKLRG</sequence>
<feature type="region of interest" description="Disordered" evidence="1">
    <location>
        <begin position="191"/>
        <end position="218"/>
    </location>
</feature>
<proteinExistence type="predicted"/>
<evidence type="ECO:0000313" key="4">
    <source>
        <dbReference type="Proteomes" id="UP000266906"/>
    </source>
</evidence>
<feature type="signal peptide" evidence="2">
    <location>
        <begin position="1"/>
        <end position="25"/>
    </location>
</feature>
<gene>
    <name evidence="3" type="ORF">EDD38_4609</name>
</gene>
<evidence type="ECO:0000256" key="1">
    <source>
        <dbReference type="SAM" id="MobiDB-lite"/>
    </source>
</evidence>
<dbReference type="EMBL" id="RKQG01000001">
    <property type="protein sequence ID" value="RPE36240.1"/>
    <property type="molecule type" value="Genomic_DNA"/>
</dbReference>
<name>A0A3N4SC54_9ACTN</name>
<comment type="caution">
    <text evidence="3">The sequence shown here is derived from an EMBL/GenBank/DDBJ whole genome shotgun (WGS) entry which is preliminary data.</text>
</comment>
<protein>
    <recommendedName>
        <fullName evidence="5">DUF3558 domain-containing protein</fullName>
    </recommendedName>
</protein>
<evidence type="ECO:0000313" key="3">
    <source>
        <dbReference type="EMBL" id="RPE36240.1"/>
    </source>
</evidence>
<reference evidence="3 4" key="1">
    <citation type="submission" date="2018-11" db="EMBL/GenBank/DDBJ databases">
        <title>Sequencing the genomes of 1000 actinobacteria strains.</title>
        <authorList>
            <person name="Klenk H.-P."/>
        </authorList>
    </citation>
    <scope>NUCLEOTIDE SEQUENCE [LARGE SCALE GENOMIC DNA]</scope>
    <source>
        <strain evidence="3 4">DSM 44781</strain>
    </source>
</reference>
<dbReference type="RefSeq" id="WP_123819333.1">
    <property type="nucleotide sequence ID" value="NZ_RKQG01000001.1"/>
</dbReference>